<evidence type="ECO:0000256" key="6">
    <source>
        <dbReference type="HAMAP-Rule" id="MF_00277"/>
    </source>
</evidence>
<dbReference type="NCBIfam" id="TIGR01693">
    <property type="entry name" value="UTase_glnD"/>
    <property type="match status" value="1"/>
</dbReference>
<name>A0A290QAT2_9BACT</name>
<evidence type="ECO:0000256" key="4">
    <source>
        <dbReference type="ARBA" id="ARBA00022842"/>
    </source>
</evidence>
<comment type="catalytic activity">
    <reaction evidence="6">
        <text>[protein-PII]-L-tyrosine + UTP = [protein-PII]-uridylyl-L-tyrosine + diphosphate</text>
        <dbReference type="Rhea" id="RHEA:13673"/>
        <dbReference type="Rhea" id="RHEA-COMP:12147"/>
        <dbReference type="Rhea" id="RHEA-COMP:12148"/>
        <dbReference type="ChEBI" id="CHEBI:33019"/>
        <dbReference type="ChEBI" id="CHEBI:46398"/>
        <dbReference type="ChEBI" id="CHEBI:46858"/>
        <dbReference type="ChEBI" id="CHEBI:90602"/>
        <dbReference type="EC" id="2.7.7.59"/>
    </reaction>
</comment>
<dbReference type="Pfam" id="PF01966">
    <property type="entry name" value="HD"/>
    <property type="match status" value="1"/>
</dbReference>
<dbReference type="CDD" id="cd04873">
    <property type="entry name" value="ACT_UUR-ACR-like"/>
    <property type="match status" value="1"/>
</dbReference>
<dbReference type="InterPro" id="IPR002934">
    <property type="entry name" value="Polymerase_NTP_transf_dom"/>
</dbReference>
<protein>
    <recommendedName>
        <fullName evidence="6">Bifunctional uridylyltransferase/uridylyl-removing enzyme</fullName>
        <shortName evidence="6">UTase/UR</shortName>
    </recommendedName>
    <alternativeName>
        <fullName evidence="6">Bifunctional [protein-PII] modification enzyme</fullName>
    </alternativeName>
    <alternativeName>
        <fullName evidence="6">Bifunctional nitrogen sensor protein</fullName>
    </alternativeName>
    <domain>
        <recommendedName>
            <fullName evidence="6">[Protein-PII] uridylyltransferase</fullName>
            <shortName evidence="6">PII uridylyltransferase</shortName>
            <shortName evidence="6">UTase</shortName>
            <ecNumber evidence="6">2.7.7.59</ecNumber>
        </recommendedName>
    </domain>
    <domain>
        <recommendedName>
            <fullName evidence="6">[Protein-PII]-UMP uridylyl-removing enzyme</fullName>
            <shortName evidence="6">UR</shortName>
            <ecNumber evidence="6">3.1.4.-</ecNumber>
        </recommendedName>
    </domain>
</protein>
<dbReference type="InterPro" id="IPR010043">
    <property type="entry name" value="UTase/UR"/>
</dbReference>
<dbReference type="InterPro" id="IPR013546">
    <property type="entry name" value="PII_UdlTrfase/GS_AdlTrfase"/>
</dbReference>
<comment type="function">
    <text evidence="6">Modifies, by uridylylation and deuridylylation, the PII regulatory proteins (GlnB and homologs), in response to the nitrogen status of the cell that GlnD senses through the glutamine level. Under low glutamine levels, catalyzes the conversion of the PII proteins and UTP to PII-UMP and PPi, while under higher glutamine levels, GlnD hydrolyzes PII-UMP to PII and UMP (deuridylylation). Thus, controls uridylylation state and activity of the PII proteins, and plays an important role in the regulation of nitrogen metabolism.</text>
</comment>
<evidence type="ECO:0000313" key="10">
    <source>
        <dbReference type="Proteomes" id="UP000217265"/>
    </source>
</evidence>
<sequence length="942" mass="106213">MIGRIQKHALERLNFVGEVSTAQRLSACKTFLRLESAMIRMRHDARESGLVVARARAGMVDVMLAHLFDYAITSWTRQHGSTPSAVSLVALGGYGRGELNPFSDIDIMFLFPSKAKLSAVKPLQEHLVNEILYVLWDCGIKVGHSTRTVDDVFAEARKDIQTKTALLESRLIAGSESLYETFAPAYDNFSQKEDPRGYITARLEDQNSRRAKYGNTVFLQEPDIKNGVGGLRDYQNALWMARVKLGIKKMDELVEQKHLRRNECRDFQRAYEFLLRVRNELHFQSKKATDLLNLEAQPRVALGLGYTNHNLLGRVEQFMHDYYRAAQIIFRVSRVLENRLALSLEPVSRVSFREVLRGYRHQKTIRIDGFIQRGSELTAEKPDVFQEDPARLIRLFRHCQQLNIKPDFALQALISESLPLITRRVQNSPDANISFRAILSEAGAVFPALELMHDLGVLGRFIPEFAELTCLVQHEFYHRYTADIHTLHAIRELDGVFSQVEPMAAKYREALHETPDPALLYLILLLHDIGKAEGIQGHAESGVRIAIPILQRLGIEPASTEIVTFIIKNHLIMARFWQRRDVDDPKTSAGFAELVDDADKLRYLYVHTFCDARGTAGGLWNGYKDTLHTTLYRATLERLIHGEAVESRNSERTQMKHHELISKKIPGIGADEITAHFNLLPERYFIHTDTSEIALHIQMVNKLLHSITAADSVGSLKPVIEWKDDLNRSLTVVNVVTWDRAGLFYKLAGAFSVAGLSILGAKVISRTDHIAIDTFYVVEPARGVVQNHVSTETFAKTVEDALVGSKDLYPDIVAQSKKLGNRYAGTANNPETFQSSFPPTVDVYHELSMQRTIVEIQAHDQIGLLYRLAKTIYDHGFDITFARIGTERNIAIDTFYIESANHEATEDLGRLHALRDALTAIITPPTPPPVNGHSTPAVALAK</sequence>
<dbReference type="Proteomes" id="UP000217265">
    <property type="component" value="Chromosome"/>
</dbReference>
<comment type="caution">
    <text evidence="6">Lacks conserved residue(s) required for the propagation of feature annotation.</text>
</comment>
<keyword evidence="2 6" id="KW-0548">Nucleotidyltransferase</keyword>
<dbReference type="PANTHER" id="PTHR47320:SF1">
    <property type="entry name" value="BIFUNCTIONAL URIDYLYLTRANSFERASE_URIDYLYL-REMOVING ENZYME"/>
    <property type="match status" value="1"/>
</dbReference>
<dbReference type="Gene3D" id="3.30.460.10">
    <property type="entry name" value="Beta Polymerase, domain 2"/>
    <property type="match status" value="1"/>
</dbReference>
<dbReference type="Pfam" id="PF01909">
    <property type="entry name" value="NTP_transf_2"/>
    <property type="match status" value="1"/>
</dbReference>
<evidence type="ECO:0000256" key="1">
    <source>
        <dbReference type="ARBA" id="ARBA00022679"/>
    </source>
</evidence>
<feature type="region of interest" description="Uridylyltransferase" evidence="6">
    <location>
        <begin position="1"/>
        <end position="364"/>
    </location>
</feature>
<dbReference type="InterPro" id="IPR043519">
    <property type="entry name" value="NT_sf"/>
</dbReference>
<dbReference type="CDD" id="cd04900">
    <property type="entry name" value="ACT_UUR-like_1"/>
    <property type="match status" value="1"/>
</dbReference>
<feature type="domain" description="HD" evidence="8">
    <location>
        <begin position="493"/>
        <end position="604"/>
    </location>
</feature>
<comment type="cofactor">
    <cofactor evidence="6">
        <name>Mg(2+)</name>
        <dbReference type="ChEBI" id="CHEBI:18420"/>
    </cofactor>
</comment>
<dbReference type="HAMAP" id="MF_00277">
    <property type="entry name" value="PII_uridylyl_transf"/>
    <property type="match status" value="1"/>
</dbReference>
<proteinExistence type="inferred from homology"/>
<evidence type="ECO:0000256" key="2">
    <source>
        <dbReference type="ARBA" id="ARBA00022695"/>
    </source>
</evidence>
<feature type="domain" description="ACT" evidence="7">
    <location>
        <begin position="853"/>
        <end position="929"/>
    </location>
</feature>
<dbReference type="SUPFAM" id="SSF81891">
    <property type="entry name" value="Poly A polymerase C-terminal region-like"/>
    <property type="match status" value="1"/>
</dbReference>
<dbReference type="EC" id="3.1.4.-" evidence="6"/>
<dbReference type="PROSITE" id="PS51831">
    <property type="entry name" value="HD"/>
    <property type="match status" value="1"/>
</dbReference>
<dbReference type="Pfam" id="PF08335">
    <property type="entry name" value="GlnD_UR_UTase"/>
    <property type="match status" value="1"/>
</dbReference>
<keyword evidence="10" id="KW-1185">Reference proteome</keyword>
<dbReference type="InterPro" id="IPR006674">
    <property type="entry name" value="HD_domain"/>
</dbReference>
<dbReference type="CDD" id="cd05401">
    <property type="entry name" value="NT_GlnE_GlnD_like"/>
    <property type="match status" value="1"/>
</dbReference>
<evidence type="ECO:0000259" key="7">
    <source>
        <dbReference type="PROSITE" id="PS51671"/>
    </source>
</evidence>
<dbReference type="PROSITE" id="PS51671">
    <property type="entry name" value="ACT"/>
    <property type="match status" value="2"/>
</dbReference>
<dbReference type="KEGG" id="vbh:CMV30_16120"/>
<dbReference type="Gene3D" id="1.10.3090.10">
    <property type="entry name" value="cca-adding enzyme, domain 2"/>
    <property type="match status" value="1"/>
</dbReference>
<keyword evidence="4 6" id="KW-0460">Magnesium</keyword>
<dbReference type="OrthoDB" id="9758038at2"/>
<comment type="similarity">
    <text evidence="6">Belongs to the GlnD family.</text>
</comment>
<evidence type="ECO:0000256" key="3">
    <source>
        <dbReference type="ARBA" id="ARBA00022801"/>
    </source>
</evidence>
<dbReference type="EC" id="2.7.7.59" evidence="6"/>
<reference evidence="9 10" key="1">
    <citation type="submission" date="2017-09" db="EMBL/GenBank/DDBJ databases">
        <title>Complete genome sequence of Verrucomicrobial strain HZ-65, isolated from freshwater.</title>
        <authorList>
            <person name="Choi A."/>
        </authorList>
    </citation>
    <scope>NUCLEOTIDE SEQUENCE [LARGE SCALE GENOMIC DNA]</scope>
    <source>
        <strain evidence="9 10">HZ-65</strain>
    </source>
</reference>
<keyword evidence="5 6" id="KW-0511">Multifunctional enzyme</keyword>
<comment type="activity regulation">
    <text evidence="6">Uridylyltransferase (UTase) activity is inhibited by glutamine, while glutamine activates uridylyl-removing (UR) activity.</text>
</comment>
<dbReference type="InterPro" id="IPR045865">
    <property type="entry name" value="ACT-like_dom_sf"/>
</dbReference>
<dbReference type="InterPro" id="IPR002912">
    <property type="entry name" value="ACT_dom"/>
</dbReference>
<evidence type="ECO:0000313" key="9">
    <source>
        <dbReference type="EMBL" id="ATC65347.1"/>
    </source>
</evidence>
<dbReference type="SUPFAM" id="SSF55021">
    <property type="entry name" value="ACT-like"/>
    <property type="match status" value="2"/>
</dbReference>
<dbReference type="GO" id="GO:0008081">
    <property type="term" value="F:phosphoric diester hydrolase activity"/>
    <property type="evidence" value="ECO:0007669"/>
    <property type="project" value="UniProtKB-UniRule"/>
</dbReference>
<dbReference type="PIRSF" id="PIRSF006288">
    <property type="entry name" value="PII_uridyltransf"/>
    <property type="match status" value="1"/>
</dbReference>
<dbReference type="GO" id="GO:0006808">
    <property type="term" value="P:regulation of nitrogen utilization"/>
    <property type="evidence" value="ECO:0007669"/>
    <property type="project" value="UniProtKB-UniRule"/>
</dbReference>
<accession>A0A290QAT2</accession>
<dbReference type="AlphaFoldDB" id="A0A290QAT2"/>
<evidence type="ECO:0000259" key="8">
    <source>
        <dbReference type="PROSITE" id="PS51831"/>
    </source>
</evidence>
<dbReference type="SUPFAM" id="SSF81593">
    <property type="entry name" value="Nucleotidyltransferase substrate binding subunit/domain"/>
    <property type="match status" value="1"/>
</dbReference>
<dbReference type="PANTHER" id="PTHR47320">
    <property type="entry name" value="BIFUNCTIONAL URIDYLYLTRANSFERASE/URIDYLYL-REMOVING ENZYME"/>
    <property type="match status" value="1"/>
</dbReference>
<dbReference type="GO" id="GO:0008773">
    <property type="term" value="F:[protein-PII] uridylyltransferase activity"/>
    <property type="evidence" value="ECO:0007669"/>
    <property type="project" value="UniProtKB-UniRule"/>
</dbReference>
<keyword evidence="3 6" id="KW-0378">Hydrolase</keyword>
<gene>
    <name evidence="6 9" type="primary">glnD</name>
    <name evidence="9" type="ORF">CMV30_16120</name>
</gene>
<feature type="domain" description="ACT" evidence="7">
    <location>
        <begin position="732"/>
        <end position="815"/>
    </location>
</feature>
<dbReference type="RefSeq" id="WP_096056978.1">
    <property type="nucleotide sequence ID" value="NZ_CP023344.1"/>
</dbReference>
<organism evidence="9 10">
    <name type="scientific">Nibricoccus aquaticus</name>
    <dbReference type="NCBI Taxonomy" id="2576891"/>
    <lineage>
        <taxon>Bacteria</taxon>
        <taxon>Pseudomonadati</taxon>
        <taxon>Verrucomicrobiota</taxon>
        <taxon>Opitutia</taxon>
        <taxon>Opitutales</taxon>
        <taxon>Opitutaceae</taxon>
        <taxon>Nibricoccus</taxon>
    </lineage>
</organism>
<comment type="catalytic activity">
    <reaction evidence="6">
        <text>[protein-PII]-uridylyl-L-tyrosine + H2O = [protein-PII]-L-tyrosine + UMP + H(+)</text>
        <dbReference type="Rhea" id="RHEA:48600"/>
        <dbReference type="Rhea" id="RHEA-COMP:12147"/>
        <dbReference type="Rhea" id="RHEA-COMP:12148"/>
        <dbReference type="ChEBI" id="CHEBI:15377"/>
        <dbReference type="ChEBI" id="CHEBI:15378"/>
        <dbReference type="ChEBI" id="CHEBI:46858"/>
        <dbReference type="ChEBI" id="CHEBI:57865"/>
        <dbReference type="ChEBI" id="CHEBI:90602"/>
    </reaction>
</comment>
<dbReference type="EMBL" id="CP023344">
    <property type="protein sequence ID" value="ATC65347.1"/>
    <property type="molecule type" value="Genomic_DNA"/>
</dbReference>
<keyword evidence="1 6" id="KW-0808">Transferase</keyword>
<comment type="domain">
    <text evidence="6">Has four distinct domains: an N-terminal nucleotidyltransferase (NT) domain responsible for UTase activity, a central HD domain that encodes UR activity, and two C-terminal ACT domains that seem to have a role in glutamine sensing.</text>
</comment>
<evidence type="ECO:0000256" key="5">
    <source>
        <dbReference type="ARBA" id="ARBA00023268"/>
    </source>
</evidence>
<dbReference type="SUPFAM" id="SSF81301">
    <property type="entry name" value="Nucleotidyltransferase"/>
    <property type="match status" value="1"/>
</dbReference>